<feature type="transmembrane region" description="Helical" evidence="6">
    <location>
        <begin position="161"/>
        <end position="182"/>
    </location>
</feature>
<dbReference type="GO" id="GO:0030313">
    <property type="term" value="C:cell envelope"/>
    <property type="evidence" value="ECO:0007669"/>
    <property type="project" value="UniProtKB-SubCell"/>
</dbReference>
<dbReference type="InterPro" id="IPR032694">
    <property type="entry name" value="CopC/D"/>
</dbReference>
<dbReference type="GO" id="GO:0046688">
    <property type="term" value="P:response to copper ion"/>
    <property type="evidence" value="ECO:0007669"/>
    <property type="project" value="InterPro"/>
</dbReference>
<comment type="subcellular location">
    <subcellularLocation>
        <location evidence="1">Cell envelope</location>
    </subcellularLocation>
</comment>
<organism evidence="9 10">
    <name type="scientific">Microbacterium bovistercoris</name>
    <dbReference type="NCBI Taxonomy" id="2293570"/>
    <lineage>
        <taxon>Bacteria</taxon>
        <taxon>Bacillati</taxon>
        <taxon>Actinomycetota</taxon>
        <taxon>Actinomycetes</taxon>
        <taxon>Micrococcales</taxon>
        <taxon>Microbacteriaceae</taxon>
        <taxon>Microbacterium</taxon>
    </lineage>
</organism>
<dbReference type="Proteomes" id="UP000262172">
    <property type="component" value="Unassembled WGS sequence"/>
</dbReference>
<evidence type="ECO:0000256" key="2">
    <source>
        <dbReference type="ARBA" id="ARBA00022723"/>
    </source>
</evidence>
<evidence type="ECO:0000313" key="10">
    <source>
        <dbReference type="Proteomes" id="UP000262172"/>
    </source>
</evidence>
<evidence type="ECO:0000256" key="7">
    <source>
        <dbReference type="SAM" id="SignalP"/>
    </source>
</evidence>
<evidence type="ECO:0000256" key="5">
    <source>
        <dbReference type="SAM" id="MobiDB-lite"/>
    </source>
</evidence>
<keyword evidence="6" id="KW-0472">Membrane</keyword>
<keyword evidence="4" id="KW-0186">Copper</keyword>
<name>A0A371NNU2_9MICO</name>
<dbReference type="GO" id="GO:0006825">
    <property type="term" value="P:copper ion transport"/>
    <property type="evidence" value="ECO:0007669"/>
    <property type="project" value="InterPro"/>
</dbReference>
<dbReference type="InterPro" id="IPR014755">
    <property type="entry name" value="Cu-Rt/internalin_Ig-like"/>
</dbReference>
<dbReference type="GO" id="GO:0005507">
    <property type="term" value="F:copper ion binding"/>
    <property type="evidence" value="ECO:0007669"/>
    <property type="project" value="InterPro"/>
</dbReference>
<dbReference type="AlphaFoldDB" id="A0A371NNU2"/>
<dbReference type="GO" id="GO:0042597">
    <property type="term" value="C:periplasmic space"/>
    <property type="evidence" value="ECO:0007669"/>
    <property type="project" value="InterPro"/>
</dbReference>
<feature type="region of interest" description="Disordered" evidence="5">
    <location>
        <begin position="132"/>
        <end position="152"/>
    </location>
</feature>
<dbReference type="PANTHER" id="PTHR34820">
    <property type="entry name" value="INNER MEMBRANE PROTEIN YEBZ"/>
    <property type="match status" value="1"/>
</dbReference>
<sequence>MSPIRTLAAGVAAAALVILATAVPASAHDELISSDPAADARLDAPPKEVTMVFSGELLVLDDSDAGARAVVVDQSGKDWIDGDIVVNGETVTVPLADGMPEAGYQVRWQVVSEDGHPIAGVIPFTIGDAKPMTTDSPASASPSPAVVDAQDEGAAAGPPRALLIGVGGAVIAAAAYVLYLVIRRRKKAAASIGAAEEL</sequence>
<dbReference type="Pfam" id="PF04234">
    <property type="entry name" value="CopC"/>
    <property type="match status" value="1"/>
</dbReference>
<gene>
    <name evidence="9" type="ORF">DY023_16120</name>
</gene>
<evidence type="ECO:0000256" key="1">
    <source>
        <dbReference type="ARBA" id="ARBA00004196"/>
    </source>
</evidence>
<feature type="chain" id="PRO_5016837734" evidence="7">
    <location>
        <begin position="28"/>
        <end position="198"/>
    </location>
</feature>
<evidence type="ECO:0000313" key="9">
    <source>
        <dbReference type="EMBL" id="REJ03852.1"/>
    </source>
</evidence>
<feature type="signal peptide" evidence="7">
    <location>
        <begin position="1"/>
        <end position="27"/>
    </location>
</feature>
<dbReference type="OrthoDB" id="5242236at2"/>
<evidence type="ECO:0000256" key="6">
    <source>
        <dbReference type="SAM" id="Phobius"/>
    </source>
</evidence>
<dbReference type="Gene3D" id="2.60.40.1220">
    <property type="match status" value="1"/>
</dbReference>
<keyword evidence="10" id="KW-1185">Reference proteome</keyword>
<keyword evidence="6" id="KW-1133">Transmembrane helix</keyword>
<dbReference type="GO" id="GO:0005886">
    <property type="term" value="C:plasma membrane"/>
    <property type="evidence" value="ECO:0007669"/>
    <property type="project" value="TreeGrafter"/>
</dbReference>
<keyword evidence="3 7" id="KW-0732">Signal</keyword>
<dbReference type="EMBL" id="QUAB01000048">
    <property type="protein sequence ID" value="REJ03852.1"/>
    <property type="molecule type" value="Genomic_DNA"/>
</dbReference>
<dbReference type="InterPro" id="IPR007348">
    <property type="entry name" value="CopC_dom"/>
</dbReference>
<evidence type="ECO:0000256" key="4">
    <source>
        <dbReference type="ARBA" id="ARBA00023008"/>
    </source>
</evidence>
<keyword evidence="2" id="KW-0479">Metal-binding</keyword>
<feature type="compositionally biased region" description="Low complexity" evidence="5">
    <location>
        <begin position="135"/>
        <end position="148"/>
    </location>
</feature>
<evidence type="ECO:0000259" key="8">
    <source>
        <dbReference type="Pfam" id="PF04234"/>
    </source>
</evidence>
<feature type="domain" description="CopC" evidence="8">
    <location>
        <begin position="28"/>
        <end position="126"/>
    </location>
</feature>
<evidence type="ECO:0000256" key="3">
    <source>
        <dbReference type="ARBA" id="ARBA00022729"/>
    </source>
</evidence>
<dbReference type="SUPFAM" id="SSF81296">
    <property type="entry name" value="E set domains"/>
    <property type="match status" value="1"/>
</dbReference>
<comment type="caution">
    <text evidence="9">The sequence shown here is derived from an EMBL/GenBank/DDBJ whole genome shotgun (WGS) entry which is preliminary data.</text>
</comment>
<proteinExistence type="predicted"/>
<protein>
    <submittedName>
        <fullName evidence="9">Copper resistance protein CopC</fullName>
    </submittedName>
</protein>
<dbReference type="InterPro" id="IPR014756">
    <property type="entry name" value="Ig_E-set"/>
</dbReference>
<keyword evidence="6" id="KW-0812">Transmembrane</keyword>
<reference evidence="9 10" key="1">
    <citation type="submission" date="2018-08" db="EMBL/GenBank/DDBJ databases">
        <title>Isolation, diversity and antifungal activity of Actinobacteria from cow dung.</title>
        <authorList>
            <person name="Ling L."/>
        </authorList>
    </citation>
    <scope>NUCLEOTIDE SEQUENCE [LARGE SCALE GENOMIC DNA]</scope>
    <source>
        <strain evidence="9 10">NEAU-LLE</strain>
    </source>
</reference>
<dbReference type="RefSeq" id="WP_116243373.1">
    <property type="nucleotide sequence ID" value="NZ_QUAB01000048.1"/>
</dbReference>
<accession>A0A371NNU2</accession>
<dbReference type="PANTHER" id="PTHR34820:SF4">
    <property type="entry name" value="INNER MEMBRANE PROTEIN YEBZ"/>
    <property type="match status" value="1"/>
</dbReference>